<dbReference type="RefSeq" id="WP_349136251.1">
    <property type="nucleotide sequence ID" value="NZ_JBBMFF010000237.1"/>
</dbReference>
<dbReference type="EMBL" id="JBBMFF010000237">
    <property type="protein sequence ID" value="MEQ2511530.1"/>
    <property type="molecule type" value="Genomic_DNA"/>
</dbReference>
<sequence length="120" mass="14051">MNPEEKKERIRRILTARRRLYNAGVELLECDHVYAEGIKAELERHTFADCMVPFEGDSAEKKQIDETDVRFYLEMRMRIYVREENIMFDAENGLCKIRLNDVLTANIPIKSGTAVRSIEI</sequence>
<evidence type="ECO:0000313" key="1">
    <source>
        <dbReference type="EMBL" id="MEQ2511530.1"/>
    </source>
</evidence>
<gene>
    <name evidence="1" type="ORF">WMO66_09780</name>
</gene>
<organism evidence="1 2">
    <name type="scientific">Faecousia intestinalis</name>
    <dbReference type="NCBI Taxonomy" id="3133167"/>
    <lineage>
        <taxon>Bacteria</taxon>
        <taxon>Bacillati</taxon>
        <taxon>Bacillota</taxon>
        <taxon>Clostridia</taxon>
        <taxon>Eubacteriales</taxon>
        <taxon>Oscillospiraceae</taxon>
        <taxon>Faecousia</taxon>
    </lineage>
</organism>
<reference evidence="1 2" key="1">
    <citation type="submission" date="2024-03" db="EMBL/GenBank/DDBJ databases">
        <title>Human intestinal bacterial collection.</title>
        <authorList>
            <person name="Pauvert C."/>
            <person name="Hitch T.C.A."/>
            <person name="Clavel T."/>
        </authorList>
    </citation>
    <scope>NUCLEOTIDE SEQUENCE [LARGE SCALE GENOMIC DNA]</scope>
    <source>
        <strain evidence="1 2">CLA-AA-H192</strain>
    </source>
</reference>
<evidence type="ECO:0000313" key="2">
    <source>
        <dbReference type="Proteomes" id="UP001491552"/>
    </source>
</evidence>
<proteinExistence type="predicted"/>
<name>A0ABV1G809_9FIRM</name>
<keyword evidence="2" id="KW-1185">Reference proteome</keyword>
<dbReference type="Proteomes" id="UP001491552">
    <property type="component" value="Unassembled WGS sequence"/>
</dbReference>
<protein>
    <submittedName>
        <fullName evidence="1">Uncharacterized protein</fullName>
    </submittedName>
</protein>
<accession>A0ABV1G809</accession>
<comment type="caution">
    <text evidence="1">The sequence shown here is derived from an EMBL/GenBank/DDBJ whole genome shotgun (WGS) entry which is preliminary data.</text>
</comment>